<organism evidence="1">
    <name type="scientific">marine sediment metagenome</name>
    <dbReference type="NCBI Taxonomy" id="412755"/>
    <lineage>
        <taxon>unclassified sequences</taxon>
        <taxon>metagenomes</taxon>
        <taxon>ecological metagenomes</taxon>
    </lineage>
</organism>
<dbReference type="AlphaFoldDB" id="X0V7R6"/>
<name>X0V7R6_9ZZZZ</name>
<protein>
    <submittedName>
        <fullName evidence="1">Uncharacterized protein</fullName>
    </submittedName>
</protein>
<evidence type="ECO:0000313" key="1">
    <source>
        <dbReference type="EMBL" id="GAF96690.1"/>
    </source>
</evidence>
<feature type="non-terminal residue" evidence="1">
    <location>
        <position position="1"/>
    </location>
</feature>
<gene>
    <name evidence="1" type="ORF">S01H1_30309</name>
</gene>
<proteinExistence type="predicted"/>
<accession>X0V7R6</accession>
<dbReference type="EMBL" id="BARS01018642">
    <property type="protein sequence ID" value="GAF96690.1"/>
    <property type="molecule type" value="Genomic_DNA"/>
</dbReference>
<sequence length="232" mass="24530">LNNRVNNKATENIQGGIALVANTTGVVDNNFVFVAYATDNTTLIDAASCALGLNWVSNVVSEVPVVHGTLEAGSPEYKLDLIVAQTTVREVTGDADTDDDQADYTTYQTLMTVTAPATGLMDCTIDLDFNKASTGWDTVYTAADTLDVIVVKQVNGSDYRATQSASMQITANGNGTLDDTESGWSYRVGPMQTNCSVQIKIKVSQERGDCVIPYRVTSVGAAPTIVAVEAGA</sequence>
<reference evidence="1" key="1">
    <citation type="journal article" date="2014" name="Front. Microbiol.">
        <title>High frequency of phylogenetically diverse reductive dehalogenase-homologous genes in deep subseafloor sedimentary metagenomes.</title>
        <authorList>
            <person name="Kawai M."/>
            <person name="Futagami T."/>
            <person name="Toyoda A."/>
            <person name="Takaki Y."/>
            <person name="Nishi S."/>
            <person name="Hori S."/>
            <person name="Arai W."/>
            <person name="Tsubouchi T."/>
            <person name="Morono Y."/>
            <person name="Uchiyama I."/>
            <person name="Ito T."/>
            <person name="Fujiyama A."/>
            <person name="Inagaki F."/>
            <person name="Takami H."/>
        </authorList>
    </citation>
    <scope>NUCLEOTIDE SEQUENCE</scope>
    <source>
        <strain evidence="1">Expedition CK06-06</strain>
    </source>
</reference>
<comment type="caution">
    <text evidence="1">The sequence shown here is derived from an EMBL/GenBank/DDBJ whole genome shotgun (WGS) entry which is preliminary data.</text>
</comment>